<reference evidence="2 3" key="1">
    <citation type="submission" date="2024-09" db="EMBL/GenBank/DDBJ databases">
        <authorList>
            <person name="Sun Q."/>
            <person name="Mori K."/>
        </authorList>
    </citation>
    <scope>NUCLEOTIDE SEQUENCE [LARGE SCALE GENOMIC DNA]</scope>
    <source>
        <strain evidence="2 3">NCAIM B.02415</strain>
    </source>
</reference>
<evidence type="ECO:0000313" key="2">
    <source>
        <dbReference type="EMBL" id="MFC0516808.1"/>
    </source>
</evidence>
<dbReference type="RefSeq" id="WP_377024579.1">
    <property type="nucleotide sequence ID" value="NZ_JBHLTS010000067.1"/>
</dbReference>
<gene>
    <name evidence="2" type="ORF">ACFFGT_21555</name>
</gene>
<sequence>MDEELKRKAYLQASRLKNEGLDNEVIYARLEKQGIPADLIKQVLTNLTIQKIIDVNDAQKPFFNLALLKIGIGVFLAIVSMVILPGQVILPIGLITGGIVTAVIKRPR</sequence>
<protein>
    <recommendedName>
        <fullName evidence="4">DUF4342 domain-containing protein</fullName>
    </recommendedName>
</protein>
<evidence type="ECO:0000313" key="3">
    <source>
        <dbReference type="Proteomes" id="UP001589828"/>
    </source>
</evidence>
<accession>A0ABV6LBH6</accession>
<name>A0ABV6LBH6_9SPHI</name>
<keyword evidence="3" id="KW-1185">Reference proteome</keyword>
<feature type="transmembrane region" description="Helical" evidence="1">
    <location>
        <begin position="88"/>
        <end position="104"/>
    </location>
</feature>
<comment type="caution">
    <text evidence="2">The sequence shown here is derived from an EMBL/GenBank/DDBJ whole genome shotgun (WGS) entry which is preliminary data.</text>
</comment>
<evidence type="ECO:0000256" key="1">
    <source>
        <dbReference type="SAM" id="Phobius"/>
    </source>
</evidence>
<proteinExistence type="predicted"/>
<dbReference type="Proteomes" id="UP001589828">
    <property type="component" value="Unassembled WGS sequence"/>
</dbReference>
<dbReference type="EMBL" id="JBHLTS010000067">
    <property type="protein sequence ID" value="MFC0516808.1"/>
    <property type="molecule type" value="Genomic_DNA"/>
</dbReference>
<organism evidence="2 3">
    <name type="scientific">Mucilaginibacter angelicae</name>
    <dbReference type="NCBI Taxonomy" id="869718"/>
    <lineage>
        <taxon>Bacteria</taxon>
        <taxon>Pseudomonadati</taxon>
        <taxon>Bacteroidota</taxon>
        <taxon>Sphingobacteriia</taxon>
        <taxon>Sphingobacteriales</taxon>
        <taxon>Sphingobacteriaceae</taxon>
        <taxon>Mucilaginibacter</taxon>
    </lineage>
</organism>
<keyword evidence="1" id="KW-0812">Transmembrane</keyword>
<evidence type="ECO:0008006" key="4">
    <source>
        <dbReference type="Google" id="ProtNLM"/>
    </source>
</evidence>
<feature type="transmembrane region" description="Helical" evidence="1">
    <location>
        <begin position="62"/>
        <end position="82"/>
    </location>
</feature>
<keyword evidence="1" id="KW-1133">Transmembrane helix</keyword>
<keyword evidence="1" id="KW-0472">Membrane</keyword>